<evidence type="ECO:0000313" key="2">
    <source>
        <dbReference type="EMBL" id="SOD95979.1"/>
    </source>
</evidence>
<dbReference type="EMBL" id="OCNJ01000005">
    <property type="protein sequence ID" value="SOD95979.1"/>
    <property type="molecule type" value="Genomic_DNA"/>
</dbReference>
<proteinExistence type="predicted"/>
<evidence type="ECO:0000256" key="1">
    <source>
        <dbReference type="SAM" id="MobiDB-lite"/>
    </source>
</evidence>
<organism evidence="2 3">
    <name type="scientific">Caenispirillum bisanense</name>
    <dbReference type="NCBI Taxonomy" id="414052"/>
    <lineage>
        <taxon>Bacteria</taxon>
        <taxon>Pseudomonadati</taxon>
        <taxon>Pseudomonadota</taxon>
        <taxon>Alphaproteobacteria</taxon>
        <taxon>Rhodospirillales</taxon>
        <taxon>Novispirillaceae</taxon>
        <taxon>Caenispirillum</taxon>
    </lineage>
</organism>
<dbReference type="Proteomes" id="UP000219621">
    <property type="component" value="Unassembled WGS sequence"/>
</dbReference>
<name>A0A286GLK2_9PROT</name>
<reference evidence="2 3" key="1">
    <citation type="submission" date="2017-09" db="EMBL/GenBank/DDBJ databases">
        <authorList>
            <person name="Ehlers B."/>
            <person name="Leendertz F.H."/>
        </authorList>
    </citation>
    <scope>NUCLEOTIDE SEQUENCE [LARGE SCALE GENOMIC DNA]</scope>
    <source>
        <strain evidence="2 3">USBA 140</strain>
    </source>
</reference>
<dbReference type="AlphaFoldDB" id="A0A286GLK2"/>
<gene>
    <name evidence="2" type="ORF">SAMN05421508_10591</name>
</gene>
<sequence>MRLVSPVASTHAGPPHRRPAPPPGAEAARAVAEVVRITLLDDAGREDMRDHLARRAAAARLGFAAQCAAEAAPPLPAPLGLPHPGAAAATACYRAVAAVAETPATAPHNRMVRRQI</sequence>
<evidence type="ECO:0000313" key="3">
    <source>
        <dbReference type="Proteomes" id="UP000219621"/>
    </source>
</evidence>
<keyword evidence="3" id="KW-1185">Reference proteome</keyword>
<protein>
    <submittedName>
        <fullName evidence="2">Uncharacterized protein</fullName>
    </submittedName>
</protein>
<dbReference type="RefSeq" id="WP_097279471.1">
    <property type="nucleotide sequence ID" value="NZ_OCNJ01000005.1"/>
</dbReference>
<feature type="region of interest" description="Disordered" evidence="1">
    <location>
        <begin position="1"/>
        <end position="27"/>
    </location>
</feature>
<accession>A0A286GLK2</accession>